<accession>A0ABQ6QY28</accession>
<dbReference type="EMBL" id="BTTX01000005">
    <property type="protein sequence ID" value="GMU08950.1"/>
    <property type="molecule type" value="Genomic_DNA"/>
</dbReference>
<comment type="caution">
    <text evidence="2">The sequence shown here is derived from an EMBL/GenBank/DDBJ whole genome shotgun (WGS) entry which is preliminary data.</text>
</comment>
<sequence length="72" mass="7544">MRAAVSRTSVLLPGTVSSGRTFTIAPSPHTAGPAANTGKAMDNDNNNPRPHCRIPSMGNEWARTVNSSTRPG</sequence>
<name>A0ABQ6QY28_9BACT</name>
<dbReference type="Proteomes" id="UP001342631">
    <property type="component" value="Unassembled WGS sequence"/>
</dbReference>
<reference evidence="2 3" key="1">
    <citation type="journal article" date="2024" name="Arch. Microbiol.">
        <title>Corallococcus caeni sp. nov., a novel myxobacterium isolated from activated sludge.</title>
        <authorList>
            <person name="Tomita S."/>
            <person name="Nakai R."/>
            <person name="Kuroda K."/>
            <person name="Kurashita H."/>
            <person name="Hatamoto M."/>
            <person name="Yamaguchi T."/>
            <person name="Narihiro T."/>
        </authorList>
    </citation>
    <scope>NUCLEOTIDE SEQUENCE [LARGE SCALE GENOMIC DNA]</scope>
    <source>
        <strain evidence="2 3">NO1</strain>
    </source>
</reference>
<evidence type="ECO:0000313" key="2">
    <source>
        <dbReference type="EMBL" id="GMU08950.1"/>
    </source>
</evidence>
<organism evidence="2 3">
    <name type="scientific">Corallococcus caeni</name>
    <dbReference type="NCBI Taxonomy" id="3082388"/>
    <lineage>
        <taxon>Bacteria</taxon>
        <taxon>Pseudomonadati</taxon>
        <taxon>Myxococcota</taxon>
        <taxon>Myxococcia</taxon>
        <taxon>Myxococcales</taxon>
        <taxon>Cystobacterineae</taxon>
        <taxon>Myxococcaceae</taxon>
        <taxon>Corallococcus</taxon>
    </lineage>
</organism>
<keyword evidence="3" id="KW-1185">Reference proteome</keyword>
<evidence type="ECO:0000313" key="3">
    <source>
        <dbReference type="Proteomes" id="UP001342631"/>
    </source>
</evidence>
<gene>
    <name evidence="2" type="ORF">ASNO1_52030</name>
</gene>
<protein>
    <submittedName>
        <fullName evidence="2">Uncharacterized protein</fullName>
    </submittedName>
</protein>
<proteinExistence type="predicted"/>
<evidence type="ECO:0000256" key="1">
    <source>
        <dbReference type="SAM" id="MobiDB-lite"/>
    </source>
</evidence>
<feature type="region of interest" description="Disordered" evidence="1">
    <location>
        <begin position="17"/>
        <end position="72"/>
    </location>
</feature>